<dbReference type="GO" id="GO:0003730">
    <property type="term" value="F:mRNA 3'-UTR binding"/>
    <property type="evidence" value="ECO:0007669"/>
    <property type="project" value="TreeGrafter"/>
</dbReference>
<dbReference type="GO" id="GO:0045727">
    <property type="term" value="P:positive regulation of translation"/>
    <property type="evidence" value="ECO:0007669"/>
    <property type="project" value="TreeGrafter"/>
</dbReference>
<feature type="region of interest" description="Disordered" evidence="4">
    <location>
        <begin position="606"/>
        <end position="834"/>
    </location>
</feature>
<feature type="compositionally biased region" description="Pro residues" evidence="4">
    <location>
        <begin position="634"/>
        <end position="644"/>
    </location>
</feature>
<dbReference type="InterPro" id="IPR036390">
    <property type="entry name" value="WH_DNA-bd_sf"/>
</dbReference>
<evidence type="ECO:0000256" key="3">
    <source>
        <dbReference type="PROSITE-ProRule" id="PRU00332"/>
    </source>
</evidence>
<evidence type="ECO:0000256" key="2">
    <source>
        <dbReference type="ARBA" id="ARBA00022884"/>
    </source>
</evidence>
<feature type="compositionally biased region" description="Low complexity" evidence="4">
    <location>
        <begin position="435"/>
        <end position="449"/>
    </location>
</feature>
<keyword evidence="7" id="KW-1185">Reference proteome</keyword>
<feature type="compositionally biased region" description="Basic and acidic residues" evidence="4">
    <location>
        <begin position="450"/>
        <end position="460"/>
    </location>
</feature>
<feature type="compositionally biased region" description="Polar residues" evidence="4">
    <location>
        <begin position="497"/>
        <end position="523"/>
    </location>
</feature>
<dbReference type="Pfam" id="PF26088">
    <property type="entry name" value="RRM_LARP4"/>
    <property type="match status" value="1"/>
</dbReference>
<proteinExistence type="predicted"/>
<feature type="compositionally biased region" description="Polar residues" evidence="4">
    <location>
        <begin position="771"/>
        <end position="785"/>
    </location>
</feature>
<organism evidence="6 7">
    <name type="scientific">Magallana gigas</name>
    <name type="common">Pacific oyster</name>
    <name type="synonym">Crassostrea gigas</name>
    <dbReference type="NCBI Taxonomy" id="29159"/>
    <lineage>
        <taxon>Eukaryota</taxon>
        <taxon>Metazoa</taxon>
        <taxon>Spiralia</taxon>
        <taxon>Lophotrochozoa</taxon>
        <taxon>Mollusca</taxon>
        <taxon>Bivalvia</taxon>
        <taxon>Autobranchia</taxon>
        <taxon>Pteriomorphia</taxon>
        <taxon>Ostreida</taxon>
        <taxon>Ostreoidea</taxon>
        <taxon>Ostreidae</taxon>
        <taxon>Magallana</taxon>
    </lineage>
</organism>
<evidence type="ECO:0000313" key="6">
    <source>
        <dbReference type="EnsemblMetazoa" id="G25338.1:cds"/>
    </source>
</evidence>
<feature type="domain" description="HTH La-type RNA-binding" evidence="5">
    <location>
        <begin position="147"/>
        <end position="236"/>
    </location>
</feature>
<feature type="compositionally biased region" description="Polar residues" evidence="4">
    <location>
        <begin position="423"/>
        <end position="434"/>
    </location>
</feature>
<dbReference type="CDD" id="cd12430">
    <property type="entry name" value="RRM_LARP4_5_like"/>
    <property type="match status" value="1"/>
</dbReference>
<dbReference type="Proteomes" id="UP000005408">
    <property type="component" value="Unassembled WGS sequence"/>
</dbReference>
<feature type="compositionally biased region" description="Low complexity" evidence="4">
    <location>
        <begin position="609"/>
        <end position="633"/>
    </location>
</feature>
<feature type="region of interest" description="Disordered" evidence="4">
    <location>
        <begin position="1"/>
        <end position="55"/>
    </location>
</feature>
<accession>A0A8W8L094</accession>
<dbReference type="GO" id="GO:0005829">
    <property type="term" value="C:cytosol"/>
    <property type="evidence" value="ECO:0007669"/>
    <property type="project" value="TreeGrafter"/>
</dbReference>
<feature type="compositionally biased region" description="Basic and acidic residues" evidence="4">
    <location>
        <begin position="538"/>
        <end position="556"/>
    </location>
</feature>
<dbReference type="PANTHER" id="PTHR22792">
    <property type="entry name" value="LUPUS LA PROTEIN-RELATED"/>
    <property type="match status" value="1"/>
</dbReference>
<dbReference type="Pfam" id="PF05383">
    <property type="entry name" value="La"/>
    <property type="match status" value="1"/>
</dbReference>
<sequence length="834" mass="91464">MVSVAKVELKASPEENSAALMMSDRGNNRGAELPLSSPNLEKEEEPDPQVSPKTVGLNPNASVFLSTKQCSPTDTAHWEGGVTANGYQYANGDLSSPELGGGVYQNQETSFQSSVLADDGDSSTGFLNSDNSVLSVTEDEGIIPDGNLDEDSLRQLLKTKLENCFSRDNLSSDTYLQSQMDSDQYLPIATIANLEQIQELTTDLQLVVQLLRECASVQVDEKGEKVRPNLNRCIVILREIPEATPVEDVQALFAGENCPKFVSCEFAHNNNWYVTFDSDTDAQRAYQYLREEVQNFQGKPIMARIKAKPLIRMTYSNGYKSRYHQQLQQQQQQQQQAQVSAQAMQQVVQPTSPSESQATVPTITSQAYTSQTASVPIVPQYINGHHLPFFAPNPLLSQWQTSPTLLDPSMVLAMNGYQPTSIKLNTTAPRHQYSNINRNRNNGRPNRLNNQERSDNRMNYDRNNSANHNRTSPRHHDNSQMSPTPYASRNRGENNNHSHGSSAPPQGHNNLDTNNSSISSRQSDGLPPAQRGYRSRRRREEDGGPRRQLSSKEKPAAETQFDLEINSFPPLPPGPVPANSSSSNNEVFESKLSDVVKGTAKPIVRENIVKPQVSQPVQQSSQSQHPEPVGVPANPRPPTPPSQPPKDNSSNNCNNSALNGASAGPTPTAVTASSSSCGGGSAPPTRIPSPPAVSPPKPQKASSLQEAVVNHVDGHATSVSKPAPLNQVKAQVSVDKNSPVKLSYAQMVQRGRDSDSAAESKNNSDSDSESVQQNTLKEQSQAKTSTAKKDQSGPQKDSELPKEQRHFSGRRAKENRERRDRRRSERETSRSSTK</sequence>
<dbReference type="Gene3D" id="1.10.10.10">
    <property type="entry name" value="Winged helix-like DNA-binding domain superfamily/Winged helix DNA-binding domain"/>
    <property type="match status" value="1"/>
</dbReference>
<feature type="compositionally biased region" description="Low complexity" evidence="4">
    <location>
        <begin position="648"/>
        <end position="676"/>
    </location>
</feature>
<feature type="compositionally biased region" description="Basic and acidic residues" evidence="4">
    <location>
        <begin position="787"/>
        <end position="834"/>
    </location>
</feature>
<dbReference type="SUPFAM" id="SSF46785">
    <property type="entry name" value="Winged helix' DNA-binding domain"/>
    <property type="match status" value="1"/>
</dbReference>
<dbReference type="InterPro" id="IPR035979">
    <property type="entry name" value="RBD_domain_sf"/>
</dbReference>
<dbReference type="InterPro" id="IPR036388">
    <property type="entry name" value="WH-like_DNA-bd_sf"/>
</dbReference>
<protein>
    <recommendedName>
        <fullName evidence="5">HTH La-type RNA-binding domain-containing protein</fullName>
    </recommendedName>
</protein>
<evidence type="ECO:0000256" key="1">
    <source>
        <dbReference type="ARBA" id="ARBA00022553"/>
    </source>
</evidence>
<keyword evidence="2 3" id="KW-0694">RNA-binding</keyword>
<dbReference type="PROSITE" id="PS50961">
    <property type="entry name" value="HTH_LA"/>
    <property type="match status" value="1"/>
</dbReference>
<feature type="compositionally biased region" description="Pro residues" evidence="4">
    <location>
        <begin position="685"/>
        <end position="698"/>
    </location>
</feature>
<dbReference type="GO" id="GO:0010494">
    <property type="term" value="C:cytoplasmic stress granule"/>
    <property type="evidence" value="ECO:0007669"/>
    <property type="project" value="TreeGrafter"/>
</dbReference>
<reference evidence="6" key="1">
    <citation type="submission" date="2022-08" db="UniProtKB">
        <authorList>
            <consortium name="EnsemblMetazoa"/>
        </authorList>
    </citation>
    <scope>IDENTIFICATION</scope>
    <source>
        <strain evidence="6">05x7-T-G4-1.051#20</strain>
    </source>
</reference>
<dbReference type="PANTHER" id="PTHR22792:SF131">
    <property type="entry name" value="LA-RELATED PROTEIN LARP4B"/>
    <property type="match status" value="1"/>
</dbReference>
<keyword evidence="1" id="KW-0597">Phosphoprotein</keyword>
<evidence type="ECO:0000313" key="7">
    <source>
        <dbReference type="Proteomes" id="UP000005408"/>
    </source>
</evidence>
<dbReference type="AlphaFoldDB" id="A0A8W8L094"/>
<evidence type="ECO:0000256" key="4">
    <source>
        <dbReference type="SAM" id="MobiDB-lite"/>
    </source>
</evidence>
<evidence type="ECO:0000259" key="5">
    <source>
        <dbReference type="PROSITE" id="PS50961"/>
    </source>
</evidence>
<dbReference type="InterPro" id="IPR006630">
    <property type="entry name" value="La_HTH"/>
</dbReference>
<dbReference type="InterPro" id="IPR058699">
    <property type="entry name" value="RRM_LARP4/4B"/>
</dbReference>
<name>A0A8W8L094_MAGGI</name>
<dbReference type="Gene3D" id="3.30.70.330">
    <property type="match status" value="1"/>
</dbReference>
<feature type="compositionally biased region" description="Polar residues" evidence="4">
    <location>
        <begin position="479"/>
        <end position="489"/>
    </location>
</feature>
<feature type="compositionally biased region" description="Polar residues" evidence="4">
    <location>
        <begin position="461"/>
        <end position="470"/>
    </location>
</feature>
<dbReference type="SMART" id="SM00715">
    <property type="entry name" value="LA"/>
    <property type="match status" value="1"/>
</dbReference>
<dbReference type="SUPFAM" id="SSF54928">
    <property type="entry name" value="RNA-binding domain, RBD"/>
    <property type="match status" value="1"/>
</dbReference>
<dbReference type="InterPro" id="IPR045180">
    <property type="entry name" value="La_dom_prot"/>
</dbReference>
<dbReference type="InterPro" id="IPR012677">
    <property type="entry name" value="Nucleotide-bd_a/b_plait_sf"/>
</dbReference>
<feature type="region of interest" description="Disordered" evidence="4">
    <location>
        <begin position="423"/>
        <end position="586"/>
    </location>
</feature>
<dbReference type="EnsemblMetazoa" id="G25338.1">
    <property type="protein sequence ID" value="G25338.1:cds"/>
    <property type="gene ID" value="G25338"/>
</dbReference>